<dbReference type="Pfam" id="PF00700">
    <property type="entry name" value="Flagellin_C"/>
    <property type="match status" value="1"/>
</dbReference>
<dbReference type="Pfam" id="PF00669">
    <property type="entry name" value="Flagellin_N"/>
    <property type="match status" value="1"/>
</dbReference>
<dbReference type="InterPro" id="IPR046358">
    <property type="entry name" value="Flagellin_C"/>
</dbReference>
<feature type="domain" description="Flagellin N-terminal" evidence="4">
    <location>
        <begin position="6"/>
        <end position="138"/>
    </location>
</feature>
<evidence type="ECO:0000256" key="2">
    <source>
        <dbReference type="ARBA" id="ARBA00023143"/>
    </source>
</evidence>
<gene>
    <name evidence="6" type="ORF">MWN33_07735</name>
</gene>
<evidence type="ECO:0000256" key="1">
    <source>
        <dbReference type="ARBA" id="ARBA00005709"/>
    </source>
</evidence>
<dbReference type="InterPro" id="IPR001029">
    <property type="entry name" value="Flagellin_N"/>
</dbReference>
<sequence>MHSAFISSLSLNNSPRAALPRLQTELAKASKELTTGQRADAGLDLGVGIGESVTLRAEQASLQSLIDGNASTAATLDRTQAALDDIRSQADGLQQAMLGLSQSGGAATTLVQKSRDALDALTSTLNLSDGRRYLFGGVNSGAKPMTALADGPGAAIASAFAARFGLDPANPQADPKVADIGAADMADFIDTSFAGFFDETGWGATWSDASSQNRSAAISSNERIETGANANAPAMRKLAMAYAMVATLGTAGLTGDAQDTVLSKARALIGAGVGGVTDMATRIGTAQNRIEAADTLMRAALDGGSRRLNALEAVDPAEAKTRLDMLTTQIEMSYSLTTRILKLSIMDYV</sequence>
<keyword evidence="6" id="KW-0966">Cell projection</keyword>
<comment type="similarity">
    <text evidence="1 3">Belongs to the bacterial flagellin family.</text>
</comment>
<organism evidence="6 7">
    <name type="scientific">Ancylobacter koreensis</name>
    <dbReference type="NCBI Taxonomy" id="266121"/>
    <lineage>
        <taxon>Bacteria</taxon>
        <taxon>Pseudomonadati</taxon>
        <taxon>Pseudomonadota</taxon>
        <taxon>Alphaproteobacteria</taxon>
        <taxon>Hyphomicrobiales</taxon>
        <taxon>Xanthobacteraceae</taxon>
        <taxon>Ancylobacter</taxon>
    </lineage>
</organism>
<comment type="function">
    <text evidence="3">Flagellin is the subunit protein which polymerizes to form the filaments of bacterial flagella.</text>
</comment>
<protein>
    <recommendedName>
        <fullName evidence="3">Flagellin</fullName>
    </recommendedName>
</protein>
<keyword evidence="6" id="KW-0282">Flagellum</keyword>
<dbReference type="NCBIfam" id="NF004669">
    <property type="entry name" value="PRK06008.1"/>
    <property type="match status" value="1"/>
</dbReference>
<dbReference type="EMBL" id="JALKCG010000002">
    <property type="protein sequence ID" value="MCK0207923.1"/>
    <property type="molecule type" value="Genomic_DNA"/>
</dbReference>
<evidence type="ECO:0000259" key="5">
    <source>
        <dbReference type="Pfam" id="PF00700"/>
    </source>
</evidence>
<keyword evidence="6" id="KW-0969">Cilium</keyword>
<accession>A0ABT0DKU7</accession>
<name>A0ABT0DKU7_9HYPH</name>
<comment type="subcellular location">
    <subcellularLocation>
        <location evidence="3">Secreted</location>
    </subcellularLocation>
    <subcellularLocation>
        <location evidence="3">Bacterial flagellum</location>
    </subcellularLocation>
</comment>
<evidence type="ECO:0000313" key="7">
    <source>
        <dbReference type="Proteomes" id="UP001202867"/>
    </source>
</evidence>
<reference evidence="7" key="1">
    <citation type="submission" date="2023-07" db="EMBL/GenBank/DDBJ databases">
        <title>Ancylobacter moscoviensis sp. nov., facultatively methylotrophic bacteria from activated sludge and the reclassification of Starkeya novella (Starkey 1934) Kelly et al. 2000 as Ancylobacter novellus comb. nov., Starkeya koreensis Im et al. 2006 as Ancylobacter koreensis comb.nov., Angulomicrobium tetraedrale Vasil'eva et al. 1986 as Ancylobacter tetraedralis comb. nov., Angulomicrobium amanitiforme Fritz et al. 2004 as Ancylobacter amanitiformis comb. nov. and Methylorhabdus multivorans Doronina et al. 1996 as Ancylobacter multivorans comb. nov. and emended description of the genus Ancylobacter.</title>
        <authorList>
            <person name="Doronina N."/>
            <person name="Chemodurova A."/>
            <person name="Grouzdev D."/>
            <person name="Koziaeva V."/>
            <person name="Shi W."/>
            <person name="Wu L."/>
            <person name="Kaparullina E."/>
        </authorList>
    </citation>
    <scope>NUCLEOTIDE SEQUENCE [LARGE SCALE GENOMIC DNA]</scope>
    <source>
        <strain evidence="7">Jip08</strain>
    </source>
</reference>
<dbReference type="RefSeq" id="WP_247199919.1">
    <property type="nucleotide sequence ID" value="NZ_JALKCG010000002.1"/>
</dbReference>
<keyword evidence="3" id="KW-0964">Secreted</keyword>
<evidence type="ECO:0000313" key="6">
    <source>
        <dbReference type="EMBL" id="MCK0207923.1"/>
    </source>
</evidence>
<comment type="caution">
    <text evidence="6">The sequence shown here is derived from an EMBL/GenBank/DDBJ whole genome shotgun (WGS) entry which is preliminary data.</text>
</comment>
<keyword evidence="7" id="KW-1185">Reference proteome</keyword>
<evidence type="ECO:0000259" key="4">
    <source>
        <dbReference type="Pfam" id="PF00669"/>
    </source>
</evidence>
<proteinExistence type="inferred from homology"/>
<keyword evidence="2 3" id="KW-0975">Bacterial flagellum</keyword>
<dbReference type="Proteomes" id="UP001202867">
    <property type="component" value="Unassembled WGS sequence"/>
</dbReference>
<feature type="domain" description="Flagellin C-terminal" evidence="5">
    <location>
        <begin position="270"/>
        <end position="348"/>
    </location>
</feature>
<evidence type="ECO:0000256" key="3">
    <source>
        <dbReference type="RuleBase" id="RU362073"/>
    </source>
</evidence>
<dbReference type="SUPFAM" id="SSF64518">
    <property type="entry name" value="Phase 1 flagellin"/>
    <property type="match status" value="1"/>
</dbReference>